<name>A0A6A5ZZD5_9PLEO</name>
<dbReference type="EMBL" id="ML977522">
    <property type="protein sequence ID" value="KAF2123778.1"/>
    <property type="molecule type" value="Genomic_DNA"/>
</dbReference>
<proteinExistence type="predicted"/>
<keyword evidence="1" id="KW-0472">Membrane</keyword>
<organism evidence="2 3">
    <name type="scientific">Dothidotthia symphoricarpi CBS 119687</name>
    <dbReference type="NCBI Taxonomy" id="1392245"/>
    <lineage>
        <taxon>Eukaryota</taxon>
        <taxon>Fungi</taxon>
        <taxon>Dikarya</taxon>
        <taxon>Ascomycota</taxon>
        <taxon>Pezizomycotina</taxon>
        <taxon>Dothideomycetes</taxon>
        <taxon>Pleosporomycetidae</taxon>
        <taxon>Pleosporales</taxon>
        <taxon>Dothidotthiaceae</taxon>
        <taxon>Dothidotthia</taxon>
    </lineage>
</organism>
<gene>
    <name evidence="2" type="ORF">P153DRAFT_391198</name>
</gene>
<accession>A0A6A5ZZD5</accession>
<keyword evidence="1" id="KW-1133">Transmembrane helix</keyword>
<keyword evidence="1" id="KW-0812">Transmembrane</keyword>
<protein>
    <submittedName>
        <fullName evidence="2">Uncharacterized protein</fullName>
    </submittedName>
</protein>
<evidence type="ECO:0000256" key="1">
    <source>
        <dbReference type="SAM" id="Phobius"/>
    </source>
</evidence>
<dbReference type="AlphaFoldDB" id="A0A6A5ZZD5"/>
<feature type="transmembrane region" description="Helical" evidence="1">
    <location>
        <begin position="95"/>
        <end position="114"/>
    </location>
</feature>
<dbReference type="RefSeq" id="XP_033518172.1">
    <property type="nucleotide sequence ID" value="XM_033671024.1"/>
</dbReference>
<sequence>MATPRTNSPQSRNLESQVESALQKSLAESGLLIAEQTPRKRVRLDAKTTQHGEHISSPSPVLAPAFPSCTFALMLAVVAAGFIDSVYTHASQPTLYALYAFLLLLALAIFVHRGQTREARRHSPRHWTHAENWILWVVILACFITLV</sequence>
<feature type="transmembrane region" description="Helical" evidence="1">
    <location>
        <begin position="61"/>
        <end position="83"/>
    </location>
</feature>
<dbReference type="GeneID" id="54411456"/>
<dbReference type="Proteomes" id="UP000799771">
    <property type="component" value="Unassembled WGS sequence"/>
</dbReference>
<reference evidence="2" key="1">
    <citation type="journal article" date="2020" name="Stud. Mycol.">
        <title>101 Dothideomycetes genomes: a test case for predicting lifestyles and emergence of pathogens.</title>
        <authorList>
            <person name="Haridas S."/>
            <person name="Albert R."/>
            <person name="Binder M."/>
            <person name="Bloem J."/>
            <person name="Labutti K."/>
            <person name="Salamov A."/>
            <person name="Andreopoulos B."/>
            <person name="Baker S."/>
            <person name="Barry K."/>
            <person name="Bills G."/>
            <person name="Bluhm B."/>
            <person name="Cannon C."/>
            <person name="Castanera R."/>
            <person name="Culley D."/>
            <person name="Daum C."/>
            <person name="Ezra D."/>
            <person name="Gonzalez J."/>
            <person name="Henrissat B."/>
            <person name="Kuo A."/>
            <person name="Liang C."/>
            <person name="Lipzen A."/>
            <person name="Lutzoni F."/>
            <person name="Magnuson J."/>
            <person name="Mondo S."/>
            <person name="Nolan M."/>
            <person name="Ohm R."/>
            <person name="Pangilinan J."/>
            <person name="Park H.-J."/>
            <person name="Ramirez L."/>
            <person name="Alfaro M."/>
            <person name="Sun H."/>
            <person name="Tritt A."/>
            <person name="Yoshinaga Y."/>
            <person name="Zwiers L.-H."/>
            <person name="Turgeon B."/>
            <person name="Goodwin S."/>
            <person name="Spatafora J."/>
            <person name="Crous P."/>
            <person name="Grigoriev I."/>
        </authorList>
    </citation>
    <scope>NUCLEOTIDE SEQUENCE</scope>
    <source>
        <strain evidence="2">CBS 119687</strain>
    </source>
</reference>
<evidence type="ECO:0000313" key="3">
    <source>
        <dbReference type="Proteomes" id="UP000799771"/>
    </source>
</evidence>
<keyword evidence="3" id="KW-1185">Reference proteome</keyword>
<evidence type="ECO:0000313" key="2">
    <source>
        <dbReference type="EMBL" id="KAF2123778.1"/>
    </source>
</evidence>